<dbReference type="Proteomes" id="UP000292408">
    <property type="component" value="Unassembled WGS sequence"/>
</dbReference>
<dbReference type="EMBL" id="SGXT01000019">
    <property type="protein sequence ID" value="RZT57436.1"/>
    <property type="molecule type" value="Genomic_DNA"/>
</dbReference>
<keyword evidence="2" id="KW-1185">Reference proteome</keyword>
<dbReference type="RefSeq" id="WP_130284487.1">
    <property type="nucleotide sequence ID" value="NZ_SGXT01000019.1"/>
</dbReference>
<comment type="caution">
    <text evidence="1">The sequence shown here is derived from an EMBL/GenBank/DDBJ whole genome shotgun (WGS) entry which is preliminary data.</text>
</comment>
<gene>
    <name evidence="1" type="ORF">EV140_2554</name>
</gene>
<name>A0A4Q7TAK9_9MICO</name>
<accession>A0A4Q7TAK9</accession>
<protein>
    <submittedName>
        <fullName evidence="1">Uncharacterized protein</fullName>
    </submittedName>
</protein>
<organism evidence="1 2">
    <name type="scientific">Microcella alkaliphila</name>
    <dbReference type="NCBI Taxonomy" id="279828"/>
    <lineage>
        <taxon>Bacteria</taxon>
        <taxon>Bacillati</taxon>
        <taxon>Actinomycetota</taxon>
        <taxon>Actinomycetes</taxon>
        <taxon>Micrococcales</taxon>
        <taxon>Microbacteriaceae</taxon>
        <taxon>Microcella</taxon>
    </lineage>
</organism>
<proteinExistence type="predicted"/>
<evidence type="ECO:0000313" key="2">
    <source>
        <dbReference type="Proteomes" id="UP000292408"/>
    </source>
</evidence>
<dbReference type="AlphaFoldDB" id="A0A4Q7TAK9"/>
<dbReference type="OrthoDB" id="9880002at2"/>
<reference evidence="1 2" key="1">
    <citation type="journal article" date="2015" name="Stand. Genomic Sci.">
        <title>Genomic Encyclopedia of Bacterial and Archaeal Type Strains, Phase III: the genomes of soil and plant-associated and newly described type strains.</title>
        <authorList>
            <person name="Whitman W.B."/>
            <person name="Woyke T."/>
            <person name="Klenk H.P."/>
            <person name="Zhou Y."/>
            <person name="Lilburn T.G."/>
            <person name="Beck B.J."/>
            <person name="De Vos P."/>
            <person name="Vandamme P."/>
            <person name="Eisen J.A."/>
            <person name="Garrity G."/>
            <person name="Hugenholtz P."/>
            <person name="Kyrpides N.C."/>
        </authorList>
    </citation>
    <scope>NUCLEOTIDE SEQUENCE [LARGE SCALE GENOMIC DNA]</scope>
    <source>
        <strain evidence="1 2">AC4r</strain>
    </source>
</reference>
<sequence length="86" mass="8951">MSRAADGVGYLSRAGAEVATTVGGTGGGFSYVAHTEGMRPDELLAFALYGGERVRVNQVAGAVSAFTERNPSYAPGWWRALLGRAS</sequence>
<evidence type="ECO:0000313" key="1">
    <source>
        <dbReference type="EMBL" id="RZT57436.1"/>
    </source>
</evidence>